<dbReference type="EMBL" id="MU839827">
    <property type="protein sequence ID" value="KAK1761290.1"/>
    <property type="molecule type" value="Genomic_DNA"/>
</dbReference>
<evidence type="ECO:0000313" key="2">
    <source>
        <dbReference type="EMBL" id="KAK1761290.1"/>
    </source>
</evidence>
<evidence type="ECO:0000313" key="3">
    <source>
        <dbReference type="Proteomes" id="UP001239445"/>
    </source>
</evidence>
<protein>
    <submittedName>
        <fullName evidence="2">Uncharacterized protein</fullName>
    </submittedName>
</protein>
<feature type="region of interest" description="Disordered" evidence="1">
    <location>
        <begin position="224"/>
        <end position="243"/>
    </location>
</feature>
<dbReference type="AlphaFoldDB" id="A0AAJ0BNK4"/>
<feature type="compositionally biased region" description="Gly residues" evidence="1">
    <location>
        <begin position="13"/>
        <end position="22"/>
    </location>
</feature>
<comment type="caution">
    <text evidence="2">The sequence shown here is derived from an EMBL/GenBank/DDBJ whole genome shotgun (WGS) entry which is preliminary data.</text>
</comment>
<sequence>MALATRGDDGNDNGSGKGGGNGQSHNSTGVSAGSQCRQLARLTELTALVANTTALEEKTKGDAAKAEALKAKAAEATKQLATLQANTTLVAECQQRAGANELDDTCRQMHQLERLEKIANNATALAEKTDGNSTKAAEIKAKAEKAVTTLADIRANATVTQFCAAKQTEEDCKDLAKLQKFVDQAGKNATATGKAAEKAAKAKERLAALQANSTLVAACAASGTTSGGSAKPSTGGSAGSSSSSVPVTVSGASGLQAFGTIVSVGLALVMGIALL</sequence>
<name>A0AAJ0BNK4_9PEZI</name>
<feature type="compositionally biased region" description="Polar residues" evidence="1">
    <location>
        <begin position="23"/>
        <end position="35"/>
    </location>
</feature>
<dbReference type="Proteomes" id="UP001239445">
    <property type="component" value="Unassembled WGS sequence"/>
</dbReference>
<feature type="region of interest" description="Disordered" evidence="1">
    <location>
        <begin position="1"/>
        <end position="35"/>
    </location>
</feature>
<accession>A0AAJ0BNK4</accession>
<keyword evidence="3" id="KW-1185">Reference proteome</keyword>
<reference evidence="2" key="1">
    <citation type="submission" date="2023-06" db="EMBL/GenBank/DDBJ databases">
        <title>Genome-scale phylogeny and comparative genomics of the fungal order Sordariales.</title>
        <authorList>
            <consortium name="Lawrence Berkeley National Laboratory"/>
            <person name="Hensen N."/>
            <person name="Bonometti L."/>
            <person name="Westerberg I."/>
            <person name="Brannstrom I.O."/>
            <person name="Guillou S."/>
            <person name="Cros-Aarteil S."/>
            <person name="Calhoun S."/>
            <person name="Haridas S."/>
            <person name="Kuo A."/>
            <person name="Mondo S."/>
            <person name="Pangilinan J."/>
            <person name="Riley R."/>
            <person name="Labutti K."/>
            <person name="Andreopoulos B."/>
            <person name="Lipzen A."/>
            <person name="Chen C."/>
            <person name="Yanf M."/>
            <person name="Daum C."/>
            <person name="Ng V."/>
            <person name="Clum A."/>
            <person name="Steindorff A."/>
            <person name="Ohm R."/>
            <person name="Martin F."/>
            <person name="Silar P."/>
            <person name="Natvig D."/>
            <person name="Lalanne C."/>
            <person name="Gautier V."/>
            <person name="Ament-Velasquez S.L."/>
            <person name="Kruys A."/>
            <person name="Hutchinson M.I."/>
            <person name="Powell A.J."/>
            <person name="Barry K."/>
            <person name="Miller A.N."/>
            <person name="Grigoriev I.V."/>
            <person name="Debuchy R."/>
            <person name="Gladieux P."/>
            <person name="Thoren M.H."/>
            <person name="Johannesson H."/>
        </authorList>
    </citation>
    <scope>NUCLEOTIDE SEQUENCE</scope>
    <source>
        <strain evidence="2">PSN4</strain>
    </source>
</reference>
<evidence type="ECO:0000256" key="1">
    <source>
        <dbReference type="SAM" id="MobiDB-lite"/>
    </source>
</evidence>
<organism evidence="2 3">
    <name type="scientific">Echria macrotheca</name>
    <dbReference type="NCBI Taxonomy" id="438768"/>
    <lineage>
        <taxon>Eukaryota</taxon>
        <taxon>Fungi</taxon>
        <taxon>Dikarya</taxon>
        <taxon>Ascomycota</taxon>
        <taxon>Pezizomycotina</taxon>
        <taxon>Sordariomycetes</taxon>
        <taxon>Sordariomycetidae</taxon>
        <taxon>Sordariales</taxon>
        <taxon>Schizotheciaceae</taxon>
        <taxon>Echria</taxon>
    </lineage>
</organism>
<gene>
    <name evidence="2" type="ORF">QBC47DRAFT_428631</name>
</gene>
<proteinExistence type="predicted"/>